<evidence type="ECO:0000259" key="4">
    <source>
        <dbReference type="Pfam" id="PF07687"/>
    </source>
</evidence>
<dbReference type="AlphaFoldDB" id="A0AAU9K8X0"/>
<dbReference type="GO" id="GO:0046872">
    <property type="term" value="F:metal ion binding"/>
    <property type="evidence" value="ECO:0007669"/>
    <property type="project" value="UniProtKB-KW"/>
</dbReference>
<dbReference type="InterPro" id="IPR011650">
    <property type="entry name" value="Peptidase_M20_dimer"/>
</dbReference>
<dbReference type="InterPro" id="IPR036264">
    <property type="entry name" value="Bact_exopeptidase_dim_dom"/>
</dbReference>
<dbReference type="PIRSF" id="PIRSF005962">
    <property type="entry name" value="Pept_M20D_amidohydro"/>
    <property type="match status" value="1"/>
</dbReference>
<dbReference type="CDD" id="cd03886">
    <property type="entry name" value="M20_Acy1"/>
    <property type="match status" value="1"/>
</dbReference>
<dbReference type="Gene3D" id="3.30.70.360">
    <property type="match status" value="1"/>
</dbReference>
<evidence type="ECO:0000256" key="1">
    <source>
        <dbReference type="ARBA" id="ARBA00006153"/>
    </source>
</evidence>
<comment type="similarity">
    <text evidence="1">Belongs to the peptidase M20 family.</text>
</comment>
<feature type="binding site" evidence="3">
    <location>
        <position position="104"/>
    </location>
    <ligand>
        <name>Mn(2+)</name>
        <dbReference type="ChEBI" id="CHEBI:29035"/>
        <label>2</label>
    </ligand>
</feature>
<proteinExistence type="inferred from homology"/>
<dbReference type="Pfam" id="PF07687">
    <property type="entry name" value="M20_dimer"/>
    <property type="match status" value="1"/>
</dbReference>
<reference evidence="5" key="1">
    <citation type="submission" date="2021-09" db="EMBL/GenBank/DDBJ databases">
        <authorList>
            <consortium name="AG Swart"/>
            <person name="Singh M."/>
            <person name="Singh A."/>
            <person name="Seah K."/>
            <person name="Emmerich C."/>
        </authorList>
    </citation>
    <scope>NUCLEOTIDE SEQUENCE</scope>
    <source>
        <strain evidence="5">ATCC30299</strain>
    </source>
</reference>
<comment type="cofactor">
    <cofactor evidence="3">
        <name>Mn(2+)</name>
        <dbReference type="ChEBI" id="CHEBI:29035"/>
    </cofactor>
    <text evidence="3">The Mn(2+) ion enhances activity.</text>
</comment>
<comment type="caution">
    <text evidence="5">The sequence shown here is derived from an EMBL/GenBank/DDBJ whole genome shotgun (WGS) entry which is preliminary data.</text>
</comment>
<sequence length="397" mass="44010">MEGLNIHPEVAELYPELLEIRRGFHKNPELLFELPKTSAFIIEYLQSLNIEVHTEVGKIGVVGVIRGEGPCILLRADMDALPIEELKESDYKSSNPGAMHACGHDAHMAMLLVAAKVISRHRDKVKGSIKFMFQPAEEGGHGARFMRDDPLYPILDSEPRVDEVYAIHVEPQMKSGDFFCSDKFSSSCCDDFSIEIHGKGGHGSAPFLCIDPVVIASELVLALQTIVPRNINTKYQSVISVCSIKAGETYNAIPDSCILLGTIRTYEKEVREQIIQRATEICEGLGIANNTKITFKIDPGYGAIINDPKCIEKSVDTFKKVSPNAVRYMGYPMYGEDFSYLTDVRPGCFIGLGCNPGERGAVLHSPNFNIDERAMMIGSSWFIQLINDQLCSNEDLI</sequence>
<keyword evidence="3" id="KW-0479">Metal-binding</keyword>
<name>A0AAU9K8X0_9CILI</name>
<dbReference type="InterPro" id="IPR017439">
    <property type="entry name" value="Amidohydrolase"/>
</dbReference>
<dbReference type="PANTHER" id="PTHR11014:SF63">
    <property type="entry name" value="METALLOPEPTIDASE, PUTATIVE (AFU_ORTHOLOGUE AFUA_6G09600)-RELATED"/>
    <property type="match status" value="1"/>
</dbReference>
<evidence type="ECO:0000313" key="6">
    <source>
        <dbReference type="Proteomes" id="UP001162131"/>
    </source>
</evidence>
<keyword evidence="2" id="KW-0378">Hydrolase</keyword>
<gene>
    <name evidence="5" type="ORF">BSTOLATCC_MIC58385</name>
</gene>
<dbReference type="FunFam" id="3.30.70.360:FF:000014">
    <property type="entry name" value="N-acyl-L-amino acid amidohydrolase"/>
    <property type="match status" value="1"/>
</dbReference>
<dbReference type="SUPFAM" id="SSF55031">
    <property type="entry name" value="Bacterial exopeptidase dimerisation domain"/>
    <property type="match status" value="1"/>
</dbReference>
<dbReference type="EMBL" id="CAJZBQ010000056">
    <property type="protein sequence ID" value="CAG9333581.1"/>
    <property type="molecule type" value="Genomic_DNA"/>
</dbReference>
<feature type="binding site" evidence="3">
    <location>
        <position position="364"/>
    </location>
    <ligand>
        <name>Mn(2+)</name>
        <dbReference type="ChEBI" id="CHEBI:29035"/>
        <label>2</label>
    </ligand>
</feature>
<dbReference type="Pfam" id="PF01546">
    <property type="entry name" value="Peptidase_M20"/>
    <property type="match status" value="1"/>
</dbReference>
<dbReference type="InterPro" id="IPR002933">
    <property type="entry name" value="Peptidase_M20"/>
</dbReference>
<evidence type="ECO:0000256" key="2">
    <source>
        <dbReference type="ARBA" id="ARBA00022801"/>
    </source>
</evidence>
<keyword evidence="3" id="KW-0464">Manganese</keyword>
<feature type="domain" description="Peptidase M20 dimerisation" evidence="4">
    <location>
        <begin position="192"/>
        <end position="283"/>
    </location>
</feature>
<dbReference type="GO" id="GO:0016787">
    <property type="term" value="F:hydrolase activity"/>
    <property type="evidence" value="ECO:0007669"/>
    <property type="project" value="UniProtKB-KW"/>
</dbReference>
<evidence type="ECO:0000256" key="3">
    <source>
        <dbReference type="PIRSR" id="PIRSR005962-1"/>
    </source>
</evidence>
<organism evidence="5 6">
    <name type="scientific">Blepharisma stoltei</name>
    <dbReference type="NCBI Taxonomy" id="1481888"/>
    <lineage>
        <taxon>Eukaryota</taxon>
        <taxon>Sar</taxon>
        <taxon>Alveolata</taxon>
        <taxon>Ciliophora</taxon>
        <taxon>Postciliodesmatophora</taxon>
        <taxon>Heterotrichea</taxon>
        <taxon>Heterotrichida</taxon>
        <taxon>Blepharismidae</taxon>
        <taxon>Blepharisma</taxon>
    </lineage>
</organism>
<keyword evidence="6" id="KW-1185">Reference proteome</keyword>
<dbReference type="PANTHER" id="PTHR11014">
    <property type="entry name" value="PEPTIDASE M20 FAMILY MEMBER"/>
    <property type="match status" value="1"/>
</dbReference>
<feature type="binding site" evidence="3">
    <location>
        <position position="138"/>
    </location>
    <ligand>
        <name>Mn(2+)</name>
        <dbReference type="ChEBI" id="CHEBI:29035"/>
        <label>2</label>
    </ligand>
</feature>
<feature type="binding site" evidence="3">
    <location>
        <position position="168"/>
    </location>
    <ligand>
        <name>Mn(2+)</name>
        <dbReference type="ChEBI" id="CHEBI:29035"/>
        <label>2</label>
    </ligand>
</feature>
<accession>A0AAU9K8X0</accession>
<dbReference type="NCBIfam" id="TIGR01891">
    <property type="entry name" value="amidohydrolases"/>
    <property type="match status" value="1"/>
</dbReference>
<dbReference type="SUPFAM" id="SSF53187">
    <property type="entry name" value="Zn-dependent exopeptidases"/>
    <property type="match status" value="1"/>
</dbReference>
<protein>
    <recommendedName>
        <fullName evidence="4">Peptidase M20 dimerisation domain-containing protein</fullName>
    </recommendedName>
</protein>
<dbReference type="Proteomes" id="UP001162131">
    <property type="component" value="Unassembled WGS sequence"/>
</dbReference>
<feature type="binding site" evidence="3">
    <location>
        <position position="102"/>
    </location>
    <ligand>
        <name>Mn(2+)</name>
        <dbReference type="ChEBI" id="CHEBI:29035"/>
        <label>2</label>
    </ligand>
</feature>
<dbReference type="Gene3D" id="3.40.630.10">
    <property type="entry name" value="Zn peptidases"/>
    <property type="match status" value="1"/>
</dbReference>
<evidence type="ECO:0000313" key="5">
    <source>
        <dbReference type="EMBL" id="CAG9333581.1"/>
    </source>
</evidence>